<proteinExistence type="inferred from homology"/>
<organism evidence="8 9">
    <name type="scientific">Sphingobacterium corticibacterium</name>
    <dbReference type="NCBI Taxonomy" id="2484746"/>
    <lineage>
        <taxon>Bacteria</taxon>
        <taxon>Pseudomonadati</taxon>
        <taxon>Bacteroidota</taxon>
        <taxon>Sphingobacteriia</taxon>
        <taxon>Sphingobacteriales</taxon>
        <taxon>Sphingobacteriaceae</taxon>
        <taxon>Sphingobacterium</taxon>
    </lineage>
</organism>
<dbReference type="GO" id="GO:0009279">
    <property type="term" value="C:cell outer membrane"/>
    <property type="evidence" value="ECO:0007669"/>
    <property type="project" value="UniProtKB-SubCell"/>
</dbReference>
<dbReference type="InterPro" id="IPR011990">
    <property type="entry name" value="TPR-like_helical_dom_sf"/>
</dbReference>
<keyword evidence="5" id="KW-0998">Cell outer membrane</keyword>
<evidence type="ECO:0000256" key="3">
    <source>
        <dbReference type="ARBA" id="ARBA00022729"/>
    </source>
</evidence>
<evidence type="ECO:0000313" key="8">
    <source>
        <dbReference type="EMBL" id="RZF62164.1"/>
    </source>
</evidence>
<comment type="subcellular location">
    <subcellularLocation>
        <location evidence="1">Cell outer membrane</location>
    </subcellularLocation>
</comment>
<evidence type="ECO:0000313" key="9">
    <source>
        <dbReference type="Proteomes" id="UP000292855"/>
    </source>
</evidence>
<dbReference type="Gene3D" id="1.25.40.390">
    <property type="match status" value="1"/>
</dbReference>
<comment type="caution">
    <text evidence="8">The sequence shown here is derived from an EMBL/GenBank/DDBJ whole genome shotgun (WGS) entry which is preliminary data.</text>
</comment>
<dbReference type="Pfam" id="PF07980">
    <property type="entry name" value="SusD_RagB"/>
    <property type="match status" value="1"/>
</dbReference>
<dbReference type="AlphaFoldDB" id="A0A4Q6XXM1"/>
<feature type="domain" description="SusD-like N-terminal" evidence="7">
    <location>
        <begin position="22"/>
        <end position="222"/>
    </location>
</feature>
<evidence type="ECO:0000259" key="7">
    <source>
        <dbReference type="Pfam" id="PF14322"/>
    </source>
</evidence>
<dbReference type="InterPro" id="IPR033985">
    <property type="entry name" value="SusD-like_N"/>
</dbReference>
<evidence type="ECO:0000256" key="5">
    <source>
        <dbReference type="ARBA" id="ARBA00023237"/>
    </source>
</evidence>
<reference evidence="8 9" key="1">
    <citation type="submission" date="2019-02" db="EMBL/GenBank/DDBJ databases">
        <authorList>
            <person name="Li Y."/>
        </authorList>
    </citation>
    <scope>NUCLEOTIDE SEQUENCE [LARGE SCALE GENOMIC DNA]</scope>
    <source>
        <strain evidence="8 9">30C10-4-7</strain>
    </source>
</reference>
<comment type="similarity">
    <text evidence="2">Belongs to the SusD family.</text>
</comment>
<keyword evidence="3" id="KW-0732">Signal</keyword>
<gene>
    <name evidence="8" type="ORF">EWE74_04975</name>
</gene>
<dbReference type="Proteomes" id="UP000292855">
    <property type="component" value="Unassembled WGS sequence"/>
</dbReference>
<evidence type="ECO:0000259" key="6">
    <source>
        <dbReference type="Pfam" id="PF07980"/>
    </source>
</evidence>
<evidence type="ECO:0000256" key="4">
    <source>
        <dbReference type="ARBA" id="ARBA00023136"/>
    </source>
</evidence>
<accession>A0A4Q6XXM1</accession>
<keyword evidence="4" id="KW-0472">Membrane</keyword>
<dbReference type="InterPro" id="IPR012944">
    <property type="entry name" value="SusD_RagB_dom"/>
</dbReference>
<name>A0A4Q6XXM1_9SPHI</name>
<keyword evidence="9" id="KW-1185">Reference proteome</keyword>
<evidence type="ECO:0000256" key="1">
    <source>
        <dbReference type="ARBA" id="ARBA00004442"/>
    </source>
</evidence>
<feature type="domain" description="RagB/SusD" evidence="6">
    <location>
        <begin position="306"/>
        <end position="408"/>
    </location>
</feature>
<sequence>MKRKLIYLYIAMAGMFLHSCDKYLDIQPVGTVVPSTESDFRAMLTSGYSVFPTHKSLLSLRTDELLLDEYSTDMAYLKDIYIWNDQSPDPTTLSYPWGTFYKSIFYANLLLTEIDDKLGDNEVTKQLKAEAYLLRAYSHFELLNCYAPVYSETNRQHKGIPIAQTIDLEQKFPVRTMEDVYAFIMNDIQHAEDLMQVVDQPSEHRYRFSKRALHAFRARLHLYRSEWAEALSEAEKALAIENGLVNLNGDEVLLPNDFESVESIQALDNPATAQVHSSTYVANNVIALYDQVNDKRFARYFEKSGGDYKSRKGGNSRLKVSFRNGELYLILAEAALHIDRKEVALEALQTLAKHRLTETAVTEQAANLKMLSVPELLSFVQLERTRELALEGLRWYDLKRWDRPEIQHVFLGETYTLNEDDPRYTIRYPREAVENNPELL</sequence>
<dbReference type="SUPFAM" id="SSF48452">
    <property type="entry name" value="TPR-like"/>
    <property type="match status" value="1"/>
</dbReference>
<dbReference type="OrthoDB" id="697229at2"/>
<dbReference type="Pfam" id="PF14322">
    <property type="entry name" value="SusD-like_3"/>
    <property type="match status" value="1"/>
</dbReference>
<evidence type="ECO:0000256" key="2">
    <source>
        <dbReference type="ARBA" id="ARBA00006275"/>
    </source>
</evidence>
<dbReference type="RefSeq" id="WP_130140393.1">
    <property type="nucleotide sequence ID" value="NZ_SGIT01000001.1"/>
</dbReference>
<protein>
    <submittedName>
        <fullName evidence="8">RagB/SusD family nutrient uptake outer membrane protein</fullName>
    </submittedName>
</protein>
<dbReference type="EMBL" id="SGIT01000001">
    <property type="protein sequence ID" value="RZF62164.1"/>
    <property type="molecule type" value="Genomic_DNA"/>
</dbReference>